<evidence type="ECO:0000313" key="3">
    <source>
        <dbReference type="Proteomes" id="UP001497497"/>
    </source>
</evidence>
<dbReference type="AlphaFoldDB" id="A0AAV2HHW3"/>
<dbReference type="InterPro" id="IPR016187">
    <property type="entry name" value="CTDL_fold"/>
</dbReference>
<evidence type="ECO:0000259" key="1">
    <source>
        <dbReference type="PROSITE" id="PS50041"/>
    </source>
</evidence>
<proteinExistence type="predicted"/>
<gene>
    <name evidence="2" type="ORF">GSLYS_00007589001</name>
</gene>
<protein>
    <recommendedName>
        <fullName evidence="1">C-type lectin domain-containing protein</fullName>
    </recommendedName>
</protein>
<sequence length="189" mass="21324">TVTELLAAKVAILIARLEAFNATVVALEQQVAQLVADEFENDTITETKPADDLRRYFVSTNSSYFLIRGKEDTDSFKAQAVCESKQLYLAEINDQEEFNLVEIEVGPYVLDDWPILIGGKRRLGATEWTWQYSGNVVNYFSWAVGEPVLASINSDCIALRTLAGLAEMVSVPCYTEKRQFYFLCEKDLK</sequence>
<dbReference type="SUPFAM" id="SSF56436">
    <property type="entry name" value="C-type lectin-like"/>
    <property type="match status" value="1"/>
</dbReference>
<name>A0AAV2HHW3_LYMST</name>
<dbReference type="Gene3D" id="3.10.100.10">
    <property type="entry name" value="Mannose-Binding Protein A, subunit A"/>
    <property type="match status" value="1"/>
</dbReference>
<dbReference type="PROSITE" id="PS50041">
    <property type="entry name" value="C_TYPE_LECTIN_2"/>
    <property type="match status" value="1"/>
</dbReference>
<dbReference type="EMBL" id="CAXITT010000147">
    <property type="protein sequence ID" value="CAL1533629.1"/>
    <property type="molecule type" value="Genomic_DNA"/>
</dbReference>
<feature type="domain" description="C-type lectin" evidence="1">
    <location>
        <begin position="77"/>
        <end position="173"/>
    </location>
</feature>
<dbReference type="InterPro" id="IPR016186">
    <property type="entry name" value="C-type_lectin-like/link_sf"/>
</dbReference>
<dbReference type="CDD" id="cd00037">
    <property type="entry name" value="CLECT"/>
    <property type="match status" value="1"/>
</dbReference>
<evidence type="ECO:0000313" key="2">
    <source>
        <dbReference type="EMBL" id="CAL1533629.1"/>
    </source>
</evidence>
<feature type="non-terminal residue" evidence="2">
    <location>
        <position position="1"/>
    </location>
</feature>
<comment type="caution">
    <text evidence="2">The sequence shown here is derived from an EMBL/GenBank/DDBJ whole genome shotgun (WGS) entry which is preliminary data.</text>
</comment>
<dbReference type="Proteomes" id="UP001497497">
    <property type="component" value="Unassembled WGS sequence"/>
</dbReference>
<dbReference type="SMART" id="SM00034">
    <property type="entry name" value="CLECT"/>
    <property type="match status" value="1"/>
</dbReference>
<organism evidence="2 3">
    <name type="scientific">Lymnaea stagnalis</name>
    <name type="common">Great pond snail</name>
    <name type="synonym">Helix stagnalis</name>
    <dbReference type="NCBI Taxonomy" id="6523"/>
    <lineage>
        <taxon>Eukaryota</taxon>
        <taxon>Metazoa</taxon>
        <taxon>Spiralia</taxon>
        <taxon>Lophotrochozoa</taxon>
        <taxon>Mollusca</taxon>
        <taxon>Gastropoda</taxon>
        <taxon>Heterobranchia</taxon>
        <taxon>Euthyneura</taxon>
        <taxon>Panpulmonata</taxon>
        <taxon>Hygrophila</taxon>
        <taxon>Lymnaeoidea</taxon>
        <taxon>Lymnaeidae</taxon>
        <taxon>Lymnaea</taxon>
    </lineage>
</organism>
<keyword evidence="3" id="KW-1185">Reference proteome</keyword>
<reference evidence="2 3" key="1">
    <citation type="submission" date="2024-04" db="EMBL/GenBank/DDBJ databases">
        <authorList>
            <consortium name="Genoscope - CEA"/>
            <person name="William W."/>
        </authorList>
    </citation>
    <scope>NUCLEOTIDE SEQUENCE [LARGE SCALE GENOMIC DNA]</scope>
</reference>
<accession>A0AAV2HHW3</accession>
<dbReference type="InterPro" id="IPR001304">
    <property type="entry name" value="C-type_lectin-like"/>
</dbReference>